<gene>
    <name evidence="4" type="ORF">C5L39_07465</name>
</gene>
<dbReference type="RefSeq" id="WP_123048279.1">
    <property type="nucleotide sequence ID" value="NZ_PTJO01000005.1"/>
</dbReference>
<evidence type="ECO:0000313" key="5">
    <source>
        <dbReference type="Proteomes" id="UP000266975"/>
    </source>
</evidence>
<protein>
    <submittedName>
        <fullName evidence="4">Flavin reductase</fullName>
    </submittedName>
</protein>
<keyword evidence="5" id="KW-1185">Reference proteome</keyword>
<feature type="domain" description="Flavin reductase like" evidence="3">
    <location>
        <begin position="15"/>
        <end position="159"/>
    </location>
</feature>
<dbReference type="GO" id="GO:0010181">
    <property type="term" value="F:FMN binding"/>
    <property type="evidence" value="ECO:0007669"/>
    <property type="project" value="InterPro"/>
</dbReference>
<accession>A0A3M8K576</accession>
<sequence length="162" mass="17195">MMEPTVSGDQLRAVVGTFPSGITVVTVNAETGADIGLTISAFSSLSLEPAMVVFSVDSNSRSLPHLEVGAFVGISVLAEGQAEIASRFARRGIDRFEGVETIRDEHGPMLIDGAAAWFVGAVVNAFEGGDHTILTVEVHACGANEKTRPLLYQRGRVHDWAD</sequence>
<dbReference type="SMART" id="SM00903">
    <property type="entry name" value="Flavin_Reduct"/>
    <property type="match status" value="1"/>
</dbReference>
<dbReference type="GO" id="GO:0042602">
    <property type="term" value="F:riboflavin reductase (NADPH) activity"/>
    <property type="evidence" value="ECO:0007669"/>
    <property type="project" value="TreeGrafter"/>
</dbReference>
<dbReference type="PANTHER" id="PTHR30466">
    <property type="entry name" value="FLAVIN REDUCTASE"/>
    <property type="match status" value="1"/>
</dbReference>
<evidence type="ECO:0000259" key="3">
    <source>
        <dbReference type="SMART" id="SM00903"/>
    </source>
</evidence>
<organism evidence="4 5">
    <name type="scientific">Corynebacterium alimapuense</name>
    <dbReference type="NCBI Taxonomy" id="1576874"/>
    <lineage>
        <taxon>Bacteria</taxon>
        <taxon>Bacillati</taxon>
        <taxon>Actinomycetota</taxon>
        <taxon>Actinomycetes</taxon>
        <taxon>Mycobacteriales</taxon>
        <taxon>Corynebacteriaceae</taxon>
        <taxon>Corynebacterium</taxon>
    </lineage>
</organism>
<dbReference type="InterPro" id="IPR050268">
    <property type="entry name" value="NADH-dep_flavin_reductase"/>
</dbReference>
<dbReference type="Gene3D" id="2.30.110.10">
    <property type="entry name" value="Electron Transport, Fmn-binding Protein, Chain A"/>
    <property type="match status" value="1"/>
</dbReference>
<comment type="similarity">
    <text evidence="1">Belongs to the non-flavoprotein flavin reductase family.</text>
</comment>
<keyword evidence="2" id="KW-0560">Oxidoreductase</keyword>
<evidence type="ECO:0000256" key="1">
    <source>
        <dbReference type="ARBA" id="ARBA00008898"/>
    </source>
</evidence>
<dbReference type="InterPro" id="IPR012349">
    <property type="entry name" value="Split_barrel_FMN-bd"/>
</dbReference>
<dbReference type="Proteomes" id="UP000266975">
    <property type="component" value="Unassembled WGS sequence"/>
</dbReference>
<dbReference type="SUPFAM" id="SSF50475">
    <property type="entry name" value="FMN-binding split barrel"/>
    <property type="match status" value="1"/>
</dbReference>
<dbReference type="AlphaFoldDB" id="A0A3M8K576"/>
<reference evidence="4 5" key="1">
    <citation type="submission" date="2018-02" db="EMBL/GenBank/DDBJ databases">
        <title>Corynebacterium alimpuense sp. nov., a marine obligate actinomycete isolated from sediments of Valparaiso bay, Chile.</title>
        <authorList>
            <person name="Claverias F."/>
            <person name="Gonzales-Siles L."/>
            <person name="Salva-Serra F."/>
            <person name="Inganaes E."/>
            <person name="Molin K."/>
            <person name="Cumsille A."/>
            <person name="Undabarrena A."/>
            <person name="Couve E."/>
            <person name="Moore E.R.B."/>
            <person name="Gomila M."/>
            <person name="Camara B."/>
        </authorList>
    </citation>
    <scope>NUCLEOTIDE SEQUENCE [LARGE SCALE GENOMIC DNA]</scope>
    <source>
        <strain evidence="4 5">CCUG 69366</strain>
    </source>
</reference>
<dbReference type="PANTHER" id="PTHR30466:SF1">
    <property type="entry name" value="FMN REDUCTASE (NADH) RUTF"/>
    <property type="match status" value="1"/>
</dbReference>
<proteinExistence type="inferred from homology"/>
<dbReference type="OrthoDB" id="9792858at2"/>
<dbReference type="InterPro" id="IPR002563">
    <property type="entry name" value="Flavin_Rdtase-like_dom"/>
</dbReference>
<comment type="caution">
    <text evidence="4">The sequence shown here is derived from an EMBL/GenBank/DDBJ whole genome shotgun (WGS) entry which is preliminary data.</text>
</comment>
<evidence type="ECO:0000313" key="4">
    <source>
        <dbReference type="EMBL" id="RNE48346.1"/>
    </source>
</evidence>
<name>A0A3M8K576_9CORY</name>
<dbReference type="EMBL" id="PTJO01000005">
    <property type="protein sequence ID" value="RNE48346.1"/>
    <property type="molecule type" value="Genomic_DNA"/>
</dbReference>
<dbReference type="Pfam" id="PF01613">
    <property type="entry name" value="Flavin_Reduct"/>
    <property type="match status" value="1"/>
</dbReference>
<evidence type="ECO:0000256" key="2">
    <source>
        <dbReference type="ARBA" id="ARBA00023002"/>
    </source>
</evidence>